<proteinExistence type="predicted"/>
<evidence type="ECO:0008006" key="5">
    <source>
        <dbReference type="Google" id="ProtNLM"/>
    </source>
</evidence>
<reference evidence="3 4" key="1">
    <citation type="submission" date="2018-08" db="EMBL/GenBank/DDBJ databases">
        <title>Paraburkholderia sp. DHOM06 isolated from forest soil.</title>
        <authorList>
            <person name="Gao Z.-H."/>
            <person name="Qiu L.-H."/>
        </authorList>
    </citation>
    <scope>NUCLEOTIDE SEQUENCE [LARGE SCALE GENOMIC DNA]</scope>
    <source>
        <strain evidence="3 4">DHOM06</strain>
    </source>
</reference>
<keyword evidence="2" id="KW-0732">Signal</keyword>
<feature type="compositionally biased region" description="Low complexity" evidence="1">
    <location>
        <begin position="161"/>
        <end position="172"/>
    </location>
</feature>
<feature type="chain" id="PRO_5017800940" description="Type IV pilus biogenesis protein PilP" evidence="2">
    <location>
        <begin position="20"/>
        <end position="185"/>
    </location>
</feature>
<dbReference type="RefSeq" id="WP_115533561.1">
    <property type="nucleotide sequence ID" value="NZ_QRGA01000006.1"/>
</dbReference>
<evidence type="ECO:0000313" key="3">
    <source>
        <dbReference type="EMBL" id="RDU98745.1"/>
    </source>
</evidence>
<accession>A0A3D8K1N4</accession>
<dbReference type="AlphaFoldDB" id="A0A3D8K1N4"/>
<evidence type="ECO:0000256" key="1">
    <source>
        <dbReference type="SAM" id="MobiDB-lite"/>
    </source>
</evidence>
<dbReference type="Proteomes" id="UP000256838">
    <property type="component" value="Unassembled WGS sequence"/>
</dbReference>
<keyword evidence="4" id="KW-1185">Reference proteome</keyword>
<dbReference type="EMBL" id="QRGA01000006">
    <property type="protein sequence ID" value="RDU98745.1"/>
    <property type="molecule type" value="Genomic_DNA"/>
</dbReference>
<name>A0A3D8K1N4_9BURK</name>
<organism evidence="3 4">
    <name type="scientific">Trinickia dinghuensis</name>
    <dbReference type="NCBI Taxonomy" id="2291023"/>
    <lineage>
        <taxon>Bacteria</taxon>
        <taxon>Pseudomonadati</taxon>
        <taxon>Pseudomonadota</taxon>
        <taxon>Betaproteobacteria</taxon>
        <taxon>Burkholderiales</taxon>
        <taxon>Burkholderiaceae</taxon>
        <taxon>Trinickia</taxon>
    </lineage>
</organism>
<gene>
    <name evidence="3" type="ORF">DWV00_10780</name>
</gene>
<dbReference type="OrthoDB" id="9835665at2"/>
<evidence type="ECO:0000313" key="4">
    <source>
        <dbReference type="Proteomes" id="UP000256838"/>
    </source>
</evidence>
<comment type="caution">
    <text evidence="3">The sequence shown here is derived from an EMBL/GenBank/DDBJ whole genome shotgun (WGS) entry which is preliminary data.</text>
</comment>
<feature type="signal peptide" evidence="2">
    <location>
        <begin position="1"/>
        <end position="19"/>
    </location>
</feature>
<protein>
    <recommendedName>
        <fullName evidence="5">Type IV pilus biogenesis protein PilP</fullName>
    </recommendedName>
</protein>
<evidence type="ECO:0000256" key="2">
    <source>
        <dbReference type="SAM" id="SignalP"/>
    </source>
</evidence>
<feature type="region of interest" description="Disordered" evidence="1">
    <location>
        <begin position="55"/>
        <end position="77"/>
    </location>
</feature>
<feature type="compositionally biased region" description="Low complexity" evidence="1">
    <location>
        <begin position="55"/>
        <end position="69"/>
    </location>
</feature>
<feature type="region of interest" description="Disordered" evidence="1">
    <location>
        <begin position="152"/>
        <end position="172"/>
    </location>
</feature>
<sequence>MRIRDVAVLMLLLPTLARAGDAAPTDTSMDTFGQLLAKQQQLIESEMDAKIRANQAQATGAPAPTAATPLPGVKQDVNDKEPTVEAIWGLVGKEVAEVNYKGRSIPVSMQEPYISKIDGWKLESIQPYAIVLVRMSGNRVIQRKSVMLDWQGSGGSEVATSSPAMPSMRSMPIVPRPMAAPAAVR</sequence>